<proteinExistence type="predicted"/>
<dbReference type="Proteomes" id="UP000813444">
    <property type="component" value="Unassembled WGS sequence"/>
</dbReference>
<evidence type="ECO:0000313" key="1">
    <source>
        <dbReference type="EMBL" id="KAH7326613.1"/>
    </source>
</evidence>
<gene>
    <name evidence="1" type="ORF">B0I35DRAFT_139790</name>
</gene>
<dbReference type="AlphaFoldDB" id="A0A8K0WVW0"/>
<organism evidence="1 2">
    <name type="scientific">Stachybotrys elegans</name>
    <dbReference type="NCBI Taxonomy" id="80388"/>
    <lineage>
        <taxon>Eukaryota</taxon>
        <taxon>Fungi</taxon>
        <taxon>Dikarya</taxon>
        <taxon>Ascomycota</taxon>
        <taxon>Pezizomycotina</taxon>
        <taxon>Sordariomycetes</taxon>
        <taxon>Hypocreomycetidae</taxon>
        <taxon>Hypocreales</taxon>
        <taxon>Stachybotryaceae</taxon>
        <taxon>Stachybotrys</taxon>
    </lineage>
</organism>
<keyword evidence="2" id="KW-1185">Reference proteome</keyword>
<evidence type="ECO:0000313" key="2">
    <source>
        <dbReference type="Proteomes" id="UP000813444"/>
    </source>
</evidence>
<comment type="caution">
    <text evidence="1">The sequence shown here is derived from an EMBL/GenBank/DDBJ whole genome shotgun (WGS) entry which is preliminary data.</text>
</comment>
<accession>A0A8K0WVW0</accession>
<name>A0A8K0WVW0_9HYPO</name>
<reference evidence="1" key="1">
    <citation type="journal article" date="2021" name="Nat. Commun.">
        <title>Genetic determinants of endophytism in the Arabidopsis root mycobiome.</title>
        <authorList>
            <person name="Mesny F."/>
            <person name="Miyauchi S."/>
            <person name="Thiergart T."/>
            <person name="Pickel B."/>
            <person name="Atanasova L."/>
            <person name="Karlsson M."/>
            <person name="Huettel B."/>
            <person name="Barry K.W."/>
            <person name="Haridas S."/>
            <person name="Chen C."/>
            <person name="Bauer D."/>
            <person name="Andreopoulos W."/>
            <person name="Pangilinan J."/>
            <person name="LaButti K."/>
            <person name="Riley R."/>
            <person name="Lipzen A."/>
            <person name="Clum A."/>
            <person name="Drula E."/>
            <person name="Henrissat B."/>
            <person name="Kohler A."/>
            <person name="Grigoriev I.V."/>
            <person name="Martin F.M."/>
            <person name="Hacquard S."/>
        </authorList>
    </citation>
    <scope>NUCLEOTIDE SEQUENCE</scope>
    <source>
        <strain evidence="1">MPI-CAGE-CH-0235</strain>
    </source>
</reference>
<sequence>MTWLQQSSKPYWGPCGEYGNVPSMTHATWYHGGRGRGWEVCACCCQGQIYHLPSPRPHPPCTYGLWDRSLRLSSLRTEKSQTSISQPCVGCEHRSIWRPDVTPVGVGGGYVTASTKPIASRLADGREKKKIRRDRKRMNGKLSVNLKQYLWVTTCGLATFYRPFGLEPLSERGFHVQKHSYVILCGGCAFAAVPRRTTELVPYGVDWVYFLAH</sequence>
<dbReference type="EMBL" id="JAGPNK010000002">
    <property type="protein sequence ID" value="KAH7326613.1"/>
    <property type="molecule type" value="Genomic_DNA"/>
</dbReference>
<protein>
    <submittedName>
        <fullName evidence="1">Uncharacterized protein</fullName>
    </submittedName>
</protein>